<protein>
    <submittedName>
        <fullName evidence="1">Conserved hypothetical phage protein</fullName>
    </submittedName>
</protein>
<organism evidence="1 2">
    <name type="scientific">Staphylococcus carnosus (strain TM300)</name>
    <dbReference type="NCBI Taxonomy" id="396513"/>
    <lineage>
        <taxon>Bacteria</taxon>
        <taxon>Bacillati</taxon>
        <taxon>Bacillota</taxon>
        <taxon>Bacilli</taxon>
        <taxon>Bacillales</taxon>
        <taxon>Staphylococcaceae</taxon>
        <taxon>Staphylococcus</taxon>
    </lineage>
</organism>
<keyword evidence="2" id="KW-1185">Reference proteome</keyword>
<dbReference type="RefSeq" id="WP_015899762.1">
    <property type="nucleotide sequence ID" value="NC_012121.1"/>
</dbReference>
<dbReference type="KEGG" id="sca:SCA_0504"/>
<reference evidence="1 2" key="1">
    <citation type="journal article" date="2009" name="Appl. Environ. Microbiol.">
        <title>Genome analysis of the meat starter culture bacterium Staphylococcus carnosus TM300.</title>
        <authorList>
            <person name="Rosenstein R."/>
            <person name="Nerz C."/>
            <person name="Biswas L."/>
            <person name="Resch A."/>
            <person name="Raddatz G."/>
            <person name="Schuster S.C."/>
            <person name="Goetz F."/>
        </authorList>
    </citation>
    <scope>NUCLEOTIDE SEQUENCE [LARGE SCALE GENOMIC DNA]</scope>
    <source>
        <strain evidence="1 2">TM300</strain>
    </source>
</reference>
<name>B9DJ03_STACT</name>
<dbReference type="EMBL" id="AM295250">
    <property type="protein sequence ID" value="CAL27418.1"/>
    <property type="molecule type" value="Genomic_DNA"/>
</dbReference>
<dbReference type="AlphaFoldDB" id="B9DJ03"/>
<dbReference type="Proteomes" id="UP000000444">
    <property type="component" value="Chromosome"/>
</dbReference>
<dbReference type="GeneID" id="93795442"/>
<accession>B9DJ03</accession>
<evidence type="ECO:0000313" key="2">
    <source>
        <dbReference type="Proteomes" id="UP000000444"/>
    </source>
</evidence>
<sequence>MEKYGWTITQAKEQPYFELLDLLNDDNEEEQPQQEEEKVYTGTDLRMLFGS</sequence>
<dbReference type="eggNOG" id="ENOG50305FU">
    <property type="taxonomic scope" value="Bacteria"/>
</dbReference>
<evidence type="ECO:0000313" key="1">
    <source>
        <dbReference type="EMBL" id="CAL27418.1"/>
    </source>
</evidence>
<gene>
    <name evidence="1" type="ordered locus">Sca_0504</name>
</gene>
<dbReference type="HOGENOM" id="CLU_3073680_0_0_9"/>
<proteinExistence type="predicted"/>